<evidence type="ECO:0000313" key="2">
    <source>
        <dbReference type="Proteomes" id="UP001145114"/>
    </source>
</evidence>
<proteinExistence type="predicted"/>
<accession>A0ACC1HRJ9</accession>
<comment type="caution">
    <text evidence="1">The sequence shown here is derived from an EMBL/GenBank/DDBJ whole genome shotgun (WGS) entry which is preliminary data.</text>
</comment>
<sequence length="98" mass="11016">MFKDKTVLELGAGCDTGDGRGVVNVQELDWNDTEELQNVLEEDDMPDFIIGSDLVYDPDLLPALVRVLEGLLLLSHQRALIASTIRNPETFRQFEDLL</sequence>
<name>A0ACC1HRJ9_9FUNG</name>
<reference evidence="1" key="1">
    <citation type="submission" date="2022-06" db="EMBL/GenBank/DDBJ databases">
        <title>Phylogenomic reconstructions and comparative analyses of Kickxellomycotina fungi.</title>
        <authorList>
            <person name="Reynolds N.K."/>
            <person name="Stajich J.E."/>
            <person name="Barry K."/>
            <person name="Grigoriev I.V."/>
            <person name="Crous P."/>
            <person name="Smith M.E."/>
        </authorList>
    </citation>
    <scope>NUCLEOTIDE SEQUENCE</scope>
    <source>
        <strain evidence="1">RSA 2271</strain>
    </source>
</reference>
<keyword evidence="2" id="KW-1185">Reference proteome</keyword>
<gene>
    <name evidence="1" type="primary">FAM86A</name>
    <name evidence="1" type="ORF">EV182_002554</name>
</gene>
<organism evidence="1 2">
    <name type="scientific">Spiromyces aspiralis</name>
    <dbReference type="NCBI Taxonomy" id="68401"/>
    <lineage>
        <taxon>Eukaryota</taxon>
        <taxon>Fungi</taxon>
        <taxon>Fungi incertae sedis</taxon>
        <taxon>Zoopagomycota</taxon>
        <taxon>Kickxellomycotina</taxon>
        <taxon>Kickxellomycetes</taxon>
        <taxon>Kickxellales</taxon>
        <taxon>Kickxellaceae</taxon>
        <taxon>Spiromyces</taxon>
    </lineage>
</organism>
<dbReference type="EMBL" id="JAMZIH010000542">
    <property type="protein sequence ID" value="KAJ1679190.1"/>
    <property type="molecule type" value="Genomic_DNA"/>
</dbReference>
<evidence type="ECO:0000313" key="1">
    <source>
        <dbReference type="EMBL" id="KAJ1679190.1"/>
    </source>
</evidence>
<protein>
    <submittedName>
        <fullName evidence="1">Protein fam86a</fullName>
    </submittedName>
</protein>
<dbReference type="Proteomes" id="UP001145114">
    <property type="component" value="Unassembled WGS sequence"/>
</dbReference>
<feature type="non-terminal residue" evidence="1">
    <location>
        <position position="98"/>
    </location>
</feature>